<protein>
    <recommendedName>
        <fullName evidence="4">GDP-mannose pyrophosphatase</fullName>
    </recommendedName>
    <alternativeName>
        <fullName evidence="6">GDP-mannose hydrolase</fullName>
    </alternativeName>
    <alternativeName>
        <fullName evidence="7">GDPMK</fullName>
    </alternativeName>
</protein>
<dbReference type="AlphaFoldDB" id="A0A259TY84"/>
<reference evidence="9 10" key="1">
    <citation type="submission" date="2016-11" db="EMBL/GenBank/DDBJ databases">
        <title>Study of marine rhodopsin-containing bacteria.</title>
        <authorList>
            <person name="Yoshizawa S."/>
            <person name="Kumagai Y."/>
            <person name="Kogure K."/>
        </authorList>
    </citation>
    <scope>NUCLEOTIDE SEQUENCE [LARGE SCALE GENOMIC DNA]</scope>
    <source>
        <strain evidence="9 10">SG-29</strain>
    </source>
</reference>
<dbReference type="PANTHER" id="PTHR11839:SF18">
    <property type="entry name" value="NUDIX HYDROLASE DOMAIN-CONTAINING PROTEIN"/>
    <property type="match status" value="1"/>
</dbReference>
<evidence type="ECO:0000256" key="6">
    <source>
        <dbReference type="ARBA" id="ARBA00032162"/>
    </source>
</evidence>
<dbReference type="Pfam" id="PF00293">
    <property type="entry name" value="NUDIX"/>
    <property type="match status" value="1"/>
</dbReference>
<dbReference type="InterPro" id="IPR015797">
    <property type="entry name" value="NUDIX_hydrolase-like_dom_sf"/>
</dbReference>
<evidence type="ECO:0000256" key="5">
    <source>
        <dbReference type="ARBA" id="ARBA00022801"/>
    </source>
</evidence>
<feature type="domain" description="Nudix hydrolase" evidence="8">
    <location>
        <begin position="41"/>
        <end position="169"/>
    </location>
</feature>
<dbReference type="GO" id="GO:0006753">
    <property type="term" value="P:nucleoside phosphate metabolic process"/>
    <property type="evidence" value="ECO:0007669"/>
    <property type="project" value="TreeGrafter"/>
</dbReference>
<dbReference type="Proteomes" id="UP000216446">
    <property type="component" value="Unassembled WGS sequence"/>
</dbReference>
<dbReference type="FunCoup" id="A0A259TY84">
    <property type="interactions" value="342"/>
</dbReference>
<dbReference type="InParanoid" id="A0A259TY84"/>
<keyword evidence="10" id="KW-1185">Reference proteome</keyword>
<dbReference type="RefSeq" id="WP_094547273.1">
    <property type="nucleotide sequence ID" value="NZ_MQWB01000001.1"/>
</dbReference>
<gene>
    <name evidence="9" type="ORF">BSZ36_06950</name>
</gene>
<accession>A0A259TY84</accession>
<comment type="caution">
    <text evidence="9">The sequence shown here is derived from an EMBL/GenBank/DDBJ whole genome shotgun (WGS) entry which is preliminary data.</text>
</comment>
<evidence type="ECO:0000256" key="1">
    <source>
        <dbReference type="ARBA" id="ARBA00000847"/>
    </source>
</evidence>
<dbReference type="InterPro" id="IPR000086">
    <property type="entry name" value="NUDIX_hydrolase_dom"/>
</dbReference>
<dbReference type="EMBL" id="MQWB01000001">
    <property type="protein sequence ID" value="OZC02733.1"/>
    <property type="molecule type" value="Genomic_DNA"/>
</dbReference>
<name>A0A259TY84_9BACT</name>
<proteinExistence type="inferred from homology"/>
<comment type="similarity">
    <text evidence="3">Belongs to the Nudix hydrolase family. NudK subfamily.</text>
</comment>
<dbReference type="GO" id="GO:0005829">
    <property type="term" value="C:cytosol"/>
    <property type="evidence" value="ECO:0007669"/>
    <property type="project" value="TreeGrafter"/>
</dbReference>
<dbReference type="SUPFAM" id="SSF55811">
    <property type="entry name" value="Nudix"/>
    <property type="match status" value="1"/>
</dbReference>
<evidence type="ECO:0000313" key="10">
    <source>
        <dbReference type="Proteomes" id="UP000216446"/>
    </source>
</evidence>
<dbReference type="GO" id="GO:0016787">
    <property type="term" value="F:hydrolase activity"/>
    <property type="evidence" value="ECO:0007669"/>
    <property type="project" value="UniProtKB-KW"/>
</dbReference>
<dbReference type="PANTHER" id="PTHR11839">
    <property type="entry name" value="UDP/ADP-SUGAR PYROPHOSPHATASE"/>
    <property type="match status" value="1"/>
</dbReference>
<evidence type="ECO:0000313" key="9">
    <source>
        <dbReference type="EMBL" id="OZC02733.1"/>
    </source>
</evidence>
<evidence type="ECO:0000259" key="8">
    <source>
        <dbReference type="PROSITE" id="PS51462"/>
    </source>
</evidence>
<dbReference type="OrthoDB" id="1523642at2"/>
<evidence type="ECO:0000256" key="4">
    <source>
        <dbReference type="ARBA" id="ARBA00016377"/>
    </source>
</evidence>
<evidence type="ECO:0000256" key="7">
    <source>
        <dbReference type="ARBA" id="ARBA00032272"/>
    </source>
</evidence>
<organism evidence="9 10">
    <name type="scientific">Rubricoccus marinus</name>
    <dbReference type="NCBI Taxonomy" id="716817"/>
    <lineage>
        <taxon>Bacteria</taxon>
        <taxon>Pseudomonadati</taxon>
        <taxon>Rhodothermota</taxon>
        <taxon>Rhodothermia</taxon>
        <taxon>Rhodothermales</taxon>
        <taxon>Rubricoccaceae</taxon>
        <taxon>Rubricoccus</taxon>
    </lineage>
</organism>
<comment type="cofactor">
    <cofactor evidence="2">
        <name>Mg(2+)</name>
        <dbReference type="ChEBI" id="CHEBI:18420"/>
    </cofactor>
</comment>
<dbReference type="GO" id="GO:0019693">
    <property type="term" value="P:ribose phosphate metabolic process"/>
    <property type="evidence" value="ECO:0007669"/>
    <property type="project" value="TreeGrafter"/>
</dbReference>
<dbReference type="Gene3D" id="3.90.79.10">
    <property type="entry name" value="Nucleoside Triphosphate Pyrophosphohydrolase"/>
    <property type="match status" value="1"/>
</dbReference>
<keyword evidence="5 9" id="KW-0378">Hydrolase</keyword>
<dbReference type="PROSITE" id="PS51462">
    <property type="entry name" value="NUDIX"/>
    <property type="match status" value="1"/>
</dbReference>
<comment type="catalytic activity">
    <reaction evidence="1">
        <text>GDP-alpha-D-mannose + H2O = alpha-D-mannose 1-phosphate + GMP + 2 H(+)</text>
        <dbReference type="Rhea" id="RHEA:27978"/>
        <dbReference type="ChEBI" id="CHEBI:15377"/>
        <dbReference type="ChEBI" id="CHEBI:15378"/>
        <dbReference type="ChEBI" id="CHEBI:57527"/>
        <dbReference type="ChEBI" id="CHEBI:58115"/>
        <dbReference type="ChEBI" id="CHEBI:58409"/>
    </reaction>
</comment>
<evidence type="ECO:0000256" key="3">
    <source>
        <dbReference type="ARBA" id="ARBA00007275"/>
    </source>
</evidence>
<sequence>MNLTETTISSEPVYDGVLLHVRRDEVRLPDGETSGREWIEHPGASAVIPLYANGDTVLLRQFRYPPRREFLEAPAGKFDRPGEAPEALAARELEEEAGIRAETFTPLGVTYPCIGYSNEVIHLFLAEGLSDGVAGADDDEFVAPVRMPLAEAVEMARAGNILDSKTCVALLLAQAHLDARGEE</sequence>
<evidence type="ECO:0000256" key="2">
    <source>
        <dbReference type="ARBA" id="ARBA00001946"/>
    </source>
</evidence>